<proteinExistence type="predicted"/>
<name>A0ABX0JDQ0_9BACL</name>
<protein>
    <submittedName>
        <fullName evidence="1">Uncharacterized protein</fullName>
    </submittedName>
</protein>
<sequence length="116" mass="12508">MPAKAIEKLRTEMTGSNNPYVPMVGEFLIKHLQSNPDDSSKILNIDKSIAKSMQAMQAEAKKKQVGGMAVLSDAEGFAIVLKYFGVGEMVEAVPAVDTAGTPTQEDIDAEFEAMML</sequence>
<organism evidence="1 2">
    <name type="scientific">Paenibacillus agricola</name>
    <dbReference type="NCBI Taxonomy" id="2716264"/>
    <lineage>
        <taxon>Bacteria</taxon>
        <taxon>Bacillati</taxon>
        <taxon>Bacillota</taxon>
        <taxon>Bacilli</taxon>
        <taxon>Bacillales</taxon>
        <taxon>Paenibacillaceae</taxon>
        <taxon>Paenibacillus</taxon>
    </lineage>
</organism>
<evidence type="ECO:0000313" key="2">
    <source>
        <dbReference type="Proteomes" id="UP001165962"/>
    </source>
</evidence>
<comment type="caution">
    <text evidence="1">The sequence shown here is derived from an EMBL/GenBank/DDBJ whole genome shotgun (WGS) entry which is preliminary data.</text>
</comment>
<dbReference type="RefSeq" id="WP_166153824.1">
    <property type="nucleotide sequence ID" value="NZ_JAAOIW010000012.1"/>
</dbReference>
<evidence type="ECO:0000313" key="1">
    <source>
        <dbReference type="EMBL" id="NHN33520.1"/>
    </source>
</evidence>
<gene>
    <name evidence="1" type="ORF">G9U52_27265</name>
</gene>
<dbReference type="Proteomes" id="UP001165962">
    <property type="component" value="Unassembled WGS sequence"/>
</dbReference>
<dbReference type="EMBL" id="JAAOIW010000012">
    <property type="protein sequence ID" value="NHN33520.1"/>
    <property type="molecule type" value="Genomic_DNA"/>
</dbReference>
<keyword evidence="2" id="KW-1185">Reference proteome</keyword>
<accession>A0ABX0JDQ0</accession>
<reference evidence="1" key="1">
    <citation type="submission" date="2020-03" db="EMBL/GenBank/DDBJ databases">
        <title>Draft sequencing of Paenibacilllus sp. S3N08.</title>
        <authorList>
            <person name="Kim D.-U."/>
        </authorList>
    </citation>
    <scope>NUCLEOTIDE SEQUENCE</scope>
    <source>
        <strain evidence="1">S3N08</strain>
    </source>
</reference>